<reference evidence="6" key="1">
    <citation type="submission" date="2020-10" db="EMBL/GenBank/DDBJ databases">
        <authorList>
            <person name="Gilroy R."/>
        </authorList>
    </citation>
    <scope>NUCLEOTIDE SEQUENCE</scope>
    <source>
        <strain evidence="6">D3-1215</strain>
    </source>
</reference>
<dbReference type="SUPFAM" id="SSF53335">
    <property type="entry name" value="S-adenosyl-L-methionine-dependent methyltransferases"/>
    <property type="match status" value="1"/>
</dbReference>
<comment type="similarity">
    <text evidence="5">Belongs to the methyltransferase superfamily.</text>
</comment>
<dbReference type="Proteomes" id="UP000823637">
    <property type="component" value="Unassembled WGS sequence"/>
</dbReference>
<comment type="catalytic activity">
    <reaction evidence="5">
        <text>malonyl-[ACP] + S-adenosyl-L-methionine = malonyl-[ACP] methyl ester + S-adenosyl-L-homocysteine</text>
        <dbReference type="Rhea" id="RHEA:17105"/>
        <dbReference type="Rhea" id="RHEA-COMP:9623"/>
        <dbReference type="Rhea" id="RHEA-COMP:9954"/>
        <dbReference type="ChEBI" id="CHEBI:57856"/>
        <dbReference type="ChEBI" id="CHEBI:59789"/>
        <dbReference type="ChEBI" id="CHEBI:78449"/>
        <dbReference type="ChEBI" id="CHEBI:78845"/>
        <dbReference type="EC" id="2.1.1.197"/>
    </reaction>
</comment>
<evidence type="ECO:0000256" key="5">
    <source>
        <dbReference type="HAMAP-Rule" id="MF_00835"/>
    </source>
</evidence>
<dbReference type="InterPro" id="IPR011814">
    <property type="entry name" value="BioC"/>
</dbReference>
<dbReference type="GO" id="GO:0010340">
    <property type="term" value="F:carboxyl-O-methyltransferase activity"/>
    <property type="evidence" value="ECO:0007669"/>
    <property type="project" value="UniProtKB-UniRule"/>
</dbReference>
<name>A0A9D9EJS2_9BACT</name>
<dbReference type="Pfam" id="PF13489">
    <property type="entry name" value="Methyltransf_23"/>
    <property type="match status" value="1"/>
</dbReference>
<dbReference type="CDD" id="cd02440">
    <property type="entry name" value="AdoMet_MTases"/>
    <property type="match status" value="1"/>
</dbReference>
<evidence type="ECO:0000256" key="1">
    <source>
        <dbReference type="ARBA" id="ARBA00022603"/>
    </source>
</evidence>
<organism evidence="6 7">
    <name type="scientific">Candidatus Enterocola intestinipullorum</name>
    <dbReference type="NCBI Taxonomy" id="2840783"/>
    <lineage>
        <taxon>Bacteria</taxon>
        <taxon>Pseudomonadati</taxon>
        <taxon>Bacteroidota</taxon>
        <taxon>Bacteroidia</taxon>
        <taxon>Bacteroidales</taxon>
        <taxon>Candidatus Enterocola</taxon>
    </lineage>
</organism>
<comment type="pathway">
    <text evidence="5">Cofactor biosynthesis; biotin biosynthesis.</text>
</comment>
<evidence type="ECO:0000313" key="6">
    <source>
        <dbReference type="EMBL" id="MBO8446454.1"/>
    </source>
</evidence>
<evidence type="ECO:0000256" key="3">
    <source>
        <dbReference type="ARBA" id="ARBA00022691"/>
    </source>
</evidence>
<dbReference type="Gene3D" id="3.40.50.150">
    <property type="entry name" value="Vaccinia Virus protein VP39"/>
    <property type="match status" value="1"/>
</dbReference>
<evidence type="ECO:0000256" key="4">
    <source>
        <dbReference type="ARBA" id="ARBA00022756"/>
    </source>
</evidence>
<evidence type="ECO:0000313" key="7">
    <source>
        <dbReference type="Proteomes" id="UP000823637"/>
    </source>
</evidence>
<dbReference type="InterPro" id="IPR029063">
    <property type="entry name" value="SAM-dependent_MTases_sf"/>
</dbReference>
<dbReference type="GO" id="GO:0032259">
    <property type="term" value="P:methylation"/>
    <property type="evidence" value="ECO:0007669"/>
    <property type="project" value="UniProtKB-KW"/>
</dbReference>
<proteinExistence type="inferred from homology"/>
<keyword evidence="3 5" id="KW-0949">S-adenosyl-L-methionine</keyword>
<dbReference type="AlphaFoldDB" id="A0A9D9EJS2"/>
<dbReference type="EC" id="2.1.1.197" evidence="5"/>
<gene>
    <name evidence="5 6" type="primary">bioC</name>
    <name evidence="6" type="ORF">IAC32_01740</name>
</gene>
<accession>A0A9D9EJS2</accession>
<reference evidence="6" key="2">
    <citation type="journal article" date="2021" name="PeerJ">
        <title>Extensive microbial diversity within the chicken gut microbiome revealed by metagenomics and culture.</title>
        <authorList>
            <person name="Gilroy R."/>
            <person name="Ravi A."/>
            <person name="Getino M."/>
            <person name="Pursley I."/>
            <person name="Horton D.L."/>
            <person name="Alikhan N.F."/>
            <person name="Baker D."/>
            <person name="Gharbi K."/>
            <person name="Hall N."/>
            <person name="Watson M."/>
            <person name="Adriaenssens E.M."/>
            <person name="Foster-Nyarko E."/>
            <person name="Jarju S."/>
            <person name="Secka A."/>
            <person name="Antonio M."/>
            <person name="Oren A."/>
            <person name="Chaudhuri R.R."/>
            <person name="La Ragione R."/>
            <person name="Hildebrand F."/>
            <person name="Pallen M.J."/>
        </authorList>
    </citation>
    <scope>NUCLEOTIDE SEQUENCE</scope>
    <source>
        <strain evidence="6">D3-1215</strain>
    </source>
</reference>
<dbReference type="GO" id="GO:0009102">
    <property type="term" value="P:biotin biosynthetic process"/>
    <property type="evidence" value="ECO:0007669"/>
    <property type="project" value="UniProtKB-UniRule"/>
</dbReference>
<keyword evidence="2 5" id="KW-0808">Transferase</keyword>
<keyword evidence="4 5" id="KW-0093">Biotin biosynthesis</keyword>
<evidence type="ECO:0000256" key="2">
    <source>
        <dbReference type="ARBA" id="ARBA00022679"/>
    </source>
</evidence>
<sequence length="248" mass="27383">MNDKDGIRKNFSAAAGSYDKASMPQKTAAVKMLALVKEHAGCEFPDILELGCGTGHFTKLAAGQLKWETYTANDLCPAFKGIEGCGHGIHFVAGDAEPLDFDGKYDLICACSVIQWFNDLPAFFRRCAQKTEKGGIVAFSTFCPGNLTEIRQLTGIGLDYHPLSWYAAQLSDSFEILHLGEELVRLNFDSPKTVLRHIKMTGAGMGNGFSFTPSSLKKFETEYRARFASNGRFPLTYNPLYILAKLKR</sequence>
<comment type="function">
    <text evidence="5">Converts the free carboxyl group of a malonyl-thioester to its methyl ester by transfer of a methyl group from S-adenosyl-L-methionine (SAM). It allows to synthesize pimeloyl-ACP via the fatty acid synthetic pathway.</text>
</comment>
<keyword evidence="1 5" id="KW-0489">Methyltransferase</keyword>
<dbReference type="GO" id="GO:0102130">
    <property type="term" value="F:malonyl-CoA methyltransferase activity"/>
    <property type="evidence" value="ECO:0007669"/>
    <property type="project" value="UniProtKB-EC"/>
</dbReference>
<comment type="caution">
    <text evidence="6">The sequence shown here is derived from an EMBL/GenBank/DDBJ whole genome shotgun (WGS) entry which is preliminary data.</text>
</comment>
<dbReference type="EMBL" id="JADIMR010000026">
    <property type="protein sequence ID" value="MBO8446454.1"/>
    <property type="molecule type" value="Genomic_DNA"/>
</dbReference>
<dbReference type="NCBIfam" id="TIGR02072">
    <property type="entry name" value="BioC"/>
    <property type="match status" value="1"/>
</dbReference>
<protein>
    <recommendedName>
        <fullName evidence="5">Malonyl-[acyl-carrier protein] O-methyltransferase</fullName>
        <shortName evidence="5">Malonyl-ACP O-methyltransferase</shortName>
        <ecNumber evidence="5">2.1.1.197</ecNumber>
    </recommendedName>
    <alternativeName>
        <fullName evidence="5">Biotin synthesis protein BioC</fullName>
    </alternativeName>
</protein>
<dbReference type="HAMAP" id="MF_00835">
    <property type="entry name" value="BioC"/>
    <property type="match status" value="1"/>
</dbReference>